<dbReference type="Proteomes" id="UP000283543">
    <property type="component" value="Unassembled WGS sequence"/>
</dbReference>
<evidence type="ECO:0000313" key="3">
    <source>
        <dbReference type="EMBL" id="RHY46510.1"/>
    </source>
</evidence>
<dbReference type="EMBL" id="QUTE01023008">
    <property type="protein sequence ID" value="RHY81202.1"/>
    <property type="molecule type" value="Genomic_DNA"/>
</dbReference>
<dbReference type="VEuPathDB" id="FungiDB:H257_18202"/>
<reference evidence="5 6" key="1">
    <citation type="submission" date="2018-08" db="EMBL/GenBank/DDBJ databases">
        <title>Aphanomyces genome sequencing and annotation.</title>
        <authorList>
            <person name="Minardi D."/>
            <person name="Oidtmann B."/>
            <person name="Van Der Giezen M."/>
            <person name="Studholme D.J."/>
        </authorList>
    </citation>
    <scope>NUCLEOTIDE SEQUENCE [LARGE SCALE GENOMIC DNA]</scope>
    <source>
        <strain evidence="4 5">197901</strain>
        <strain evidence="3 7">Si</strain>
        <strain evidence="2 6">Yx</strain>
    </source>
</reference>
<gene>
    <name evidence="2" type="ORF">DYB25_012662</name>
    <name evidence="4" type="ORF">DYB31_013453</name>
    <name evidence="3" type="ORF">DYB34_010575</name>
</gene>
<dbReference type="EMBL" id="QUTA01002597">
    <property type="protein sequence ID" value="RHY26548.1"/>
    <property type="molecule type" value="Genomic_DNA"/>
</dbReference>
<evidence type="ECO:0000313" key="5">
    <source>
        <dbReference type="Proteomes" id="UP000266196"/>
    </source>
</evidence>
<accession>A0A397C128</accession>
<feature type="domain" description="DUF7769" evidence="1">
    <location>
        <begin position="10"/>
        <end position="54"/>
    </location>
</feature>
<dbReference type="Proteomes" id="UP000266196">
    <property type="component" value="Unassembled WGS sequence"/>
</dbReference>
<dbReference type="AlphaFoldDB" id="A0A397C128"/>
<evidence type="ECO:0000259" key="1">
    <source>
        <dbReference type="Pfam" id="PF24964"/>
    </source>
</evidence>
<dbReference type="InterPro" id="IPR056671">
    <property type="entry name" value="DUF7769"/>
</dbReference>
<evidence type="ECO:0000313" key="2">
    <source>
        <dbReference type="EMBL" id="RHY26548.1"/>
    </source>
</evidence>
<proteinExistence type="predicted"/>
<evidence type="ECO:0000313" key="7">
    <source>
        <dbReference type="Proteomes" id="UP000283543"/>
    </source>
</evidence>
<evidence type="ECO:0000313" key="6">
    <source>
        <dbReference type="Proteomes" id="UP000266239"/>
    </source>
</evidence>
<evidence type="ECO:0000313" key="4">
    <source>
        <dbReference type="EMBL" id="RHY81202.1"/>
    </source>
</evidence>
<dbReference type="Proteomes" id="UP000266239">
    <property type="component" value="Unassembled WGS sequence"/>
</dbReference>
<dbReference type="Pfam" id="PF24964">
    <property type="entry name" value="DUF7769"/>
    <property type="match status" value="1"/>
</dbReference>
<dbReference type="EMBL" id="QUTB01007315">
    <property type="protein sequence ID" value="RHY46510.1"/>
    <property type="molecule type" value="Genomic_DNA"/>
</dbReference>
<protein>
    <recommendedName>
        <fullName evidence="1">DUF7769 domain-containing protein</fullName>
    </recommendedName>
</protein>
<organism evidence="2 6">
    <name type="scientific">Aphanomyces astaci</name>
    <name type="common">Crayfish plague agent</name>
    <dbReference type="NCBI Taxonomy" id="112090"/>
    <lineage>
        <taxon>Eukaryota</taxon>
        <taxon>Sar</taxon>
        <taxon>Stramenopiles</taxon>
        <taxon>Oomycota</taxon>
        <taxon>Saprolegniomycetes</taxon>
        <taxon>Saprolegniales</taxon>
        <taxon>Verrucalvaceae</taxon>
        <taxon>Aphanomyces</taxon>
    </lineage>
</organism>
<comment type="caution">
    <text evidence="2">The sequence shown here is derived from an EMBL/GenBank/DDBJ whole genome shotgun (WGS) entry which is preliminary data.</text>
</comment>
<name>A0A397C128_APHAT</name>
<sequence>MARTVTGRELADSQRTALYLRLLQLKKNGHVGSGDMKEIMRTFNVSQQTISRIWLGGARLLLTQDAPGLLQERKAAVVRLASTIGPARIFNLAGQVLDKTFMTLQKVMEEAFKLEGDNVYKLPHLKKDVQLKSETVALRPPCDEDVTLVLETLETRLDDEHLVDEILGMLGSALNIVNEA</sequence>